<dbReference type="InterPro" id="IPR029062">
    <property type="entry name" value="Class_I_gatase-like"/>
</dbReference>
<feature type="chain" id="PRO_5015659581" evidence="7">
    <location>
        <begin position="25"/>
        <end position="317"/>
    </location>
</feature>
<dbReference type="Proteomes" id="UP000239425">
    <property type="component" value="Unassembled WGS sequence"/>
</dbReference>
<keyword evidence="2 10" id="KW-0121">Carboxypeptidase</keyword>
<dbReference type="PANTHER" id="PTHR30237">
    <property type="entry name" value="MURAMOYLTETRAPEPTIDE CARBOXYPEPTIDASE"/>
    <property type="match status" value="1"/>
</dbReference>
<dbReference type="InterPro" id="IPR003507">
    <property type="entry name" value="S66_fam"/>
</dbReference>
<feature type="active site" description="Charge relay system" evidence="6">
    <location>
        <position position="222"/>
    </location>
</feature>
<evidence type="ECO:0000256" key="7">
    <source>
        <dbReference type="SAM" id="SignalP"/>
    </source>
</evidence>
<feature type="domain" description="LD-carboxypeptidase C-terminal" evidence="9">
    <location>
        <begin position="191"/>
        <end position="299"/>
    </location>
</feature>
<dbReference type="GO" id="GO:0008236">
    <property type="term" value="F:serine-type peptidase activity"/>
    <property type="evidence" value="ECO:0007669"/>
    <property type="project" value="UniProtKB-KW"/>
</dbReference>
<dbReference type="Pfam" id="PF02016">
    <property type="entry name" value="Peptidase_S66"/>
    <property type="match status" value="1"/>
</dbReference>
<organism evidence="10 11">
    <name type="scientific">Holospora curviuscula</name>
    <dbReference type="NCBI Taxonomy" id="1082868"/>
    <lineage>
        <taxon>Bacteria</taxon>
        <taxon>Pseudomonadati</taxon>
        <taxon>Pseudomonadota</taxon>
        <taxon>Alphaproteobacteria</taxon>
        <taxon>Holosporales</taxon>
        <taxon>Holosporaceae</taxon>
        <taxon>Holospora</taxon>
    </lineage>
</organism>
<evidence type="ECO:0000256" key="6">
    <source>
        <dbReference type="PIRSR" id="PIRSR028757-1"/>
    </source>
</evidence>
<dbReference type="PIRSF" id="PIRSF028757">
    <property type="entry name" value="LD-carboxypeptidase"/>
    <property type="match status" value="1"/>
</dbReference>
<evidence type="ECO:0000256" key="5">
    <source>
        <dbReference type="ARBA" id="ARBA00022825"/>
    </source>
</evidence>
<dbReference type="Gene3D" id="3.50.30.60">
    <property type="entry name" value="LD-carboxypeptidase A C-terminal domain-like"/>
    <property type="match status" value="1"/>
</dbReference>
<comment type="caution">
    <text evidence="10">The sequence shown here is derived from an EMBL/GenBank/DDBJ whole genome shotgun (WGS) entry which is preliminary data.</text>
</comment>
<feature type="signal peptide" evidence="7">
    <location>
        <begin position="1"/>
        <end position="24"/>
    </location>
</feature>
<evidence type="ECO:0000256" key="1">
    <source>
        <dbReference type="ARBA" id="ARBA00010233"/>
    </source>
</evidence>
<dbReference type="GO" id="GO:0006508">
    <property type="term" value="P:proteolysis"/>
    <property type="evidence" value="ECO:0007669"/>
    <property type="project" value="UniProtKB-KW"/>
</dbReference>
<dbReference type="InterPro" id="IPR027478">
    <property type="entry name" value="LdcA_N"/>
</dbReference>
<evidence type="ECO:0000259" key="8">
    <source>
        <dbReference type="Pfam" id="PF02016"/>
    </source>
</evidence>
<dbReference type="RefSeq" id="WP_165780577.1">
    <property type="nucleotide sequence ID" value="NZ_PHHC01000013.1"/>
</dbReference>
<feature type="active site" description="Nucleophile" evidence="6">
    <location>
        <position position="123"/>
    </location>
</feature>
<evidence type="ECO:0000256" key="3">
    <source>
        <dbReference type="ARBA" id="ARBA00022670"/>
    </source>
</evidence>
<evidence type="ECO:0000313" key="10">
    <source>
        <dbReference type="EMBL" id="PPE06909.1"/>
    </source>
</evidence>
<dbReference type="InterPro" id="IPR040449">
    <property type="entry name" value="Peptidase_S66_N"/>
</dbReference>
<keyword evidence="11" id="KW-1185">Reference proteome</keyword>
<reference evidence="10 11" key="1">
    <citation type="submission" date="2017-11" db="EMBL/GenBank/DDBJ databases">
        <title>Comparative genomic analysis of Holospora spp., intranuclear symbionts of paramecia.</title>
        <authorList>
            <person name="Garushyants S.K."/>
            <person name="Beliavskaya A."/>
            <person name="Malko D.B."/>
            <person name="Logacheva M.D."/>
            <person name="Rautian M.S."/>
            <person name="Gelfand M.S."/>
        </authorList>
    </citation>
    <scope>NUCLEOTIDE SEQUENCE [LARGE SCALE GENOMIC DNA]</scope>
    <source>
        <strain evidence="11">02AZ16</strain>
    </source>
</reference>
<dbReference type="PANTHER" id="PTHR30237:SF2">
    <property type="entry name" value="MUREIN TETRAPEPTIDE CARBOXYPEPTIDASE"/>
    <property type="match status" value="1"/>
</dbReference>
<accession>A0A2S5RHW0</accession>
<feature type="domain" description="LD-carboxypeptidase N-terminal" evidence="8">
    <location>
        <begin position="30"/>
        <end position="142"/>
    </location>
</feature>
<dbReference type="InterPro" id="IPR027461">
    <property type="entry name" value="Carboxypeptidase_A_C_sf"/>
</dbReference>
<dbReference type="GO" id="GO:0004180">
    <property type="term" value="F:carboxypeptidase activity"/>
    <property type="evidence" value="ECO:0007669"/>
    <property type="project" value="UniProtKB-KW"/>
</dbReference>
<keyword evidence="3" id="KW-0645">Protease</keyword>
<feature type="active site" description="Charge relay system" evidence="6">
    <location>
        <position position="285"/>
    </location>
</feature>
<dbReference type="SUPFAM" id="SSF141986">
    <property type="entry name" value="LD-carboxypeptidase A C-terminal domain-like"/>
    <property type="match status" value="1"/>
</dbReference>
<dbReference type="InterPro" id="IPR040921">
    <property type="entry name" value="Peptidase_S66C"/>
</dbReference>
<dbReference type="SUPFAM" id="SSF52317">
    <property type="entry name" value="Class I glutamine amidotransferase-like"/>
    <property type="match status" value="1"/>
</dbReference>
<comment type="similarity">
    <text evidence="1">Belongs to the peptidase S66 family.</text>
</comment>
<evidence type="ECO:0000256" key="2">
    <source>
        <dbReference type="ARBA" id="ARBA00022645"/>
    </source>
</evidence>
<dbReference type="Pfam" id="PF17676">
    <property type="entry name" value="Peptidase_S66C"/>
    <property type="match status" value="1"/>
</dbReference>
<dbReference type="Gene3D" id="3.40.50.10740">
    <property type="entry name" value="Class I glutamine amidotransferase-like"/>
    <property type="match status" value="1"/>
</dbReference>
<dbReference type="EMBL" id="PHHC01000013">
    <property type="protein sequence ID" value="PPE06909.1"/>
    <property type="molecule type" value="Genomic_DNA"/>
</dbReference>
<keyword evidence="4" id="KW-0378">Hydrolase</keyword>
<keyword evidence="5" id="KW-0720">Serine protease</keyword>
<gene>
    <name evidence="10" type="ORF">HCUR_00061</name>
</gene>
<name>A0A2S5RHW0_9PROT</name>
<evidence type="ECO:0000259" key="9">
    <source>
        <dbReference type="Pfam" id="PF17676"/>
    </source>
</evidence>
<dbReference type="CDD" id="cd07025">
    <property type="entry name" value="Peptidase_S66"/>
    <property type="match status" value="1"/>
</dbReference>
<evidence type="ECO:0000313" key="11">
    <source>
        <dbReference type="Proteomes" id="UP000239425"/>
    </source>
</evidence>
<keyword evidence="7" id="KW-0732">Signal</keyword>
<proteinExistence type="inferred from homology"/>
<sequence>MKTLYRLKGFLFFLSSIFSNITKAKSLQEVPIVAPAGSVEAKVFQVLQKNFPQLKKMIWTPPVYWHSASDEDRGARLLKELGTASLWVWCLRGGYGSARIIPLLQAALRQKKLFIPKVFIGYSDITCLHLWADKLGWKGLHAVMPGDWVKPFVHRNNFTLLDKVLTKKNGVLHYQGLIPFNTAAKNSYPLKGKIIGGNLTLLVHSIGTAWQLQGKGKIIIIEDLNVEGYQIDRALYHLVQANVLQGAVAVVFGTFSGKNFQWRSALERFAQNTCIPVFYWPYFGHGAFNYPIPLGFESRLKCTMGTWNWSIPYAFCK</sequence>
<evidence type="ECO:0000256" key="4">
    <source>
        <dbReference type="ARBA" id="ARBA00022801"/>
    </source>
</evidence>
<protein>
    <submittedName>
        <fullName evidence="10">Putative murein peptide carboxypeptidase</fullName>
    </submittedName>
</protein>
<dbReference type="AlphaFoldDB" id="A0A2S5RHW0"/>